<protein>
    <submittedName>
        <fullName evidence="1">DNA-directed RNA polymerase</fullName>
    </submittedName>
</protein>
<proteinExistence type="predicted"/>
<dbReference type="GO" id="GO:0000428">
    <property type="term" value="C:DNA-directed RNA polymerase complex"/>
    <property type="evidence" value="ECO:0007669"/>
    <property type="project" value="UniProtKB-KW"/>
</dbReference>
<name>A0A8S5N189_9CAUD</name>
<keyword evidence="1" id="KW-0804">Transcription</keyword>
<reference evidence="1" key="1">
    <citation type="journal article" date="2021" name="Proc. Natl. Acad. Sci. U.S.A.">
        <title>A Catalog of Tens of Thousands of Viruses from Human Metagenomes Reveals Hidden Associations with Chronic Diseases.</title>
        <authorList>
            <person name="Tisza M.J."/>
            <person name="Buck C.B."/>
        </authorList>
    </citation>
    <scope>NUCLEOTIDE SEQUENCE</scope>
    <source>
        <strain evidence="1">CtLfk13</strain>
    </source>
</reference>
<dbReference type="EMBL" id="BK015040">
    <property type="protein sequence ID" value="DAD88429.1"/>
    <property type="molecule type" value="Genomic_DNA"/>
</dbReference>
<evidence type="ECO:0000313" key="1">
    <source>
        <dbReference type="EMBL" id="DAD88429.1"/>
    </source>
</evidence>
<accession>A0A8S5N189</accession>
<sequence length="53" mass="6134">MTGCAGMRFCPLCIPTRVLLHMMSLIRWWVGYLVCYRDPLHTQLVLHTGLLLC</sequence>
<organism evidence="1">
    <name type="scientific">Siphoviridae sp. ctLfk13</name>
    <dbReference type="NCBI Taxonomy" id="2826251"/>
    <lineage>
        <taxon>Viruses</taxon>
        <taxon>Duplodnaviria</taxon>
        <taxon>Heunggongvirae</taxon>
        <taxon>Uroviricota</taxon>
        <taxon>Caudoviricetes</taxon>
    </lineage>
</organism>
<keyword evidence="1" id="KW-0240">DNA-directed RNA polymerase</keyword>